<accession>Q4N3L4</accession>
<dbReference type="RefSeq" id="XP_764188.1">
    <property type="nucleotide sequence ID" value="XM_759095.1"/>
</dbReference>
<evidence type="ECO:0000313" key="3">
    <source>
        <dbReference type="Proteomes" id="UP000001949"/>
    </source>
</evidence>
<dbReference type="EMBL" id="AAGK01000004">
    <property type="protein sequence ID" value="EAN31905.1"/>
    <property type="molecule type" value="Genomic_DNA"/>
</dbReference>
<dbReference type="CDD" id="cd18316">
    <property type="entry name" value="BTB_POZ_KCTD-like"/>
    <property type="match status" value="1"/>
</dbReference>
<dbReference type="Pfam" id="PF02214">
    <property type="entry name" value="BTB_2"/>
    <property type="match status" value="1"/>
</dbReference>
<dbReference type="InterPro" id="IPR045068">
    <property type="entry name" value="BACURD1-3"/>
</dbReference>
<gene>
    <name evidence="2" type="ordered locus">TP04_0553</name>
</gene>
<dbReference type="InterPro" id="IPR003131">
    <property type="entry name" value="T1-type_BTB"/>
</dbReference>
<dbReference type="eggNOG" id="KOG2716">
    <property type="taxonomic scope" value="Eukaryota"/>
</dbReference>
<name>Q4N3L4_THEPA</name>
<organism evidence="2 3">
    <name type="scientific">Theileria parva</name>
    <name type="common">East coast fever infection agent</name>
    <dbReference type="NCBI Taxonomy" id="5875"/>
    <lineage>
        <taxon>Eukaryota</taxon>
        <taxon>Sar</taxon>
        <taxon>Alveolata</taxon>
        <taxon>Apicomplexa</taxon>
        <taxon>Aconoidasida</taxon>
        <taxon>Piroplasmida</taxon>
        <taxon>Theileriidae</taxon>
        <taxon>Theileria</taxon>
    </lineage>
</organism>
<comment type="caution">
    <text evidence="2">The sequence shown here is derived from an EMBL/GenBank/DDBJ whole genome shotgun (WGS) entry which is preliminary data.</text>
</comment>
<dbReference type="OMA" id="FYPRSQY"/>
<dbReference type="GO" id="GO:0051260">
    <property type="term" value="P:protein homooligomerization"/>
    <property type="evidence" value="ECO:0007669"/>
    <property type="project" value="InterPro"/>
</dbReference>
<protein>
    <recommendedName>
        <fullName evidence="1">Potassium channel tetramerisation-type BTB domain-containing protein</fullName>
    </recommendedName>
</protein>
<dbReference type="KEGG" id="tpv:TP04_0553"/>
<sequence length="263" mass="30143">MYTPKKTKAEDGFYPRSQYDIGSASFNDSNSFNCMTQTSNDETTYYTQVDKRVILNKNLVNFNVGGIKYTTTMSTLSSDQNSKLYKYAYFTINGIETHDKEYNFDGFFNFTDSNSGGIANIFIDRDGKNFQYILNFLRDGEVICPDDPFVYQSLLSEAKFYTLSKLVEALSRIIHKPEVISDPKLEIPEPIPEMEEVSSQKTQFEFCDSIPLTQNTNSDVFLPPHNVFLRIEENDNIEESIQFVQTTPVRLLGEQTFSTTADF</sequence>
<reference evidence="2 3" key="1">
    <citation type="journal article" date="2005" name="Science">
        <title>Genome sequence of Theileria parva, a bovine pathogen that transforms lymphocytes.</title>
        <authorList>
            <person name="Gardner M.J."/>
            <person name="Bishop R."/>
            <person name="Shah T."/>
            <person name="de Villiers E.P."/>
            <person name="Carlton J.M."/>
            <person name="Hall N."/>
            <person name="Ren Q."/>
            <person name="Paulsen I.T."/>
            <person name="Pain A."/>
            <person name="Berriman M."/>
            <person name="Wilson R.J.M."/>
            <person name="Sato S."/>
            <person name="Ralph S.A."/>
            <person name="Mann D.J."/>
            <person name="Xiong Z."/>
            <person name="Shallom S.J."/>
            <person name="Weidman J."/>
            <person name="Jiang L."/>
            <person name="Lynn J."/>
            <person name="Weaver B."/>
            <person name="Shoaibi A."/>
            <person name="Domingo A.R."/>
            <person name="Wasawo D."/>
            <person name="Crabtree J."/>
            <person name="Wortman J.R."/>
            <person name="Haas B."/>
            <person name="Angiuoli S.V."/>
            <person name="Creasy T.H."/>
            <person name="Lu C."/>
            <person name="Suh B."/>
            <person name="Silva J.C."/>
            <person name="Utterback T.R."/>
            <person name="Feldblyum T.V."/>
            <person name="Pertea M."/>
            <person name="Allen J."/>
            <person name="Nierman W.C."/>
            <person name="Taracha E.L.N."/>
            <person name="Salzberg S.L."/>
            <person name="White O.R."/>
            <person name="Fitzhugh H.A."/>
            <person name="Morzaria S."/>
            <person name="Venter J.C."/>
            <person name="Fraser C.M."/>
            <person name="Nene V."/>
        </authorList>
    </citation>
    <scope>NUCLEOTIDE SEQUENCE [LARGE SCALE GENOMIC DNA]</scope>
    <source>
        <strain evidence="2 3">Muguga</strain>
    </source>
</reference>
<dbReference type="InterPro" id="IPR011333">
    <property type="entry name" value="SKP1/BTB/POZ_sf"/>
</dbReference>
<dbReference type="Proteomes" id="UP000001949">
    <property type="component" value="Unassembled WGS sequence"/>
</dbReference>
<feature type="domain" description="Potassium channel tetramerisation-type BTB" evidence="1">
    <location>
        <begin position="60"/>
        <end position="167"/>
    </location>
</feature>
<dbReference type="SUPFAM" id="SSF54695">
    <property type="entry name" value="POZ domain"/>
    <property type="match status" value="1"/>
</dbReference>
<evidence type="ECO:0000259" key="1">
    <source>
        <dbReference type="Pfam" id="PF02214"/>
    </source>
</evidence>
<dbReference type="GeneID" id="3501087"/>
<dbReference type="PANTHER" id="PTHR11145:SF8">
    <property type="entry name" value="RE57120P"/>
    <property type="match status" value="1"/>
</dbReference>
<keyword evidence="3" id="KW-1185">Reference proteome</keyword>
<dbReference type="VEuPathDB" id="PiroplasmaDB:TpMuguga_04g00553"/>
<dbReference type="PANTHER" id="PTHR11145">
    <property type="entry name" value="BTB/POZ DOMAIN-CONTAINING ADAPTER FOR CUL3-MEDIATED RHOA DEGRADATION PROTEIN FAMILY MEMBER"/>
    <property type="match status" value="1"/>
</dbReference>
<proteinExistence type="predicted"/>
<dbReference type="AlphaFoldDB" id="Q4N3L4"/>
<dbReference type="InParanoid" id="Q4N3L4"/>
<evidence type="ECO:0000313" key="2">
    <source>
        <dbReference type="EMBL" id="EAN31905.1"/>
    </source>
</evidence>
<dbReference type="Gene3D" id="3.30.710.10">
    <property type="entry name" value="Potassium Channel Kv1.1, Chain A"/>
    <property type="match status" value="1"/>
</dbReference>
<dbReference type="STRING" id="5875.Q4N3L4"/>